<dbReference type="Proteomes" id="UP000266744">
    <property type="component" value="Chromosome"/>
</dbReference>
<feature type="transmembrane region" description="Helical" evidence="1">
    <location>
        <begin position="12"/>
        <end position="33"/>
    </location>
</feature>
<gene>
    <name evidence="2" type="ORF">PL78_18010</name>
</gene>
<keyword evidence="1" id="KW-1133">Transmembrane helix</keyword>
<evidence type="ECO:0000313" key="2">
    <source>
        <dbReference type="EMBL" id="ANI31702.1"/>
    </source>
</evidence>
<keyword evidence="1" id="KW-0812">Transmembrane</keyword>
<keyword evidence="3" id="KW-1185">Reference proteome</keyword>
<name>A0ABM6BQF9_YERET</name>
<feature type="transmembrane region" description="Helical" evidence="1">
    <location>
        <begin position="39"/>
        <end position="58"/>
    </location>
</feature>
<proteinExistence type="predicted"/>
<sequence length="61" mass="6959">MADNEFTEKTKAVSGYFSMFFLMLGITCIPLFIAHSQELLRQGLLLPIMYLLELSIIVPSY</sequence>
<evidence type="ECO:0000256" key="1">
    <source>
        <dbReference type="SAM" id="Phobius"/>
    </source>
</evidence>
<keyword evidence="1" id="KW-0472">Membrane</keyword>
<protein>
    <submittedName>
        <fullName evidence="2">Uncharacterized protein</fullName>
    </submittedName>
</protein>
<organism evidence="2 3">
    <name type="scientific">Yersinia entomophaga</name>
    <dbReference type="NCBI Taxonomy" id="935293"/>
    <lineage>
        <taxon>Bacteria</taxon>
        <taxon>Pseudomonadati</taxon>
        <taxon>Pseudomonadota</taxon>
        <taxon>Gammaproteobacteria</taxon>
        <taxon>Enterobacterales</taxon>
        <taxon>Yersiniaceae</taxon>
        <taxon>Yersinia</taxon>
    </lineage>
</organism>
<reference evidence="2 3" key="1">
    <citation type="journal article" date="2016" name="Toxins">
        <title>The Draft Genome Sequence of the Yersinia entomophaga Entomopathogenic Type Strain MH96T.</title>
        <authorList>
            <person name="Hurst M.R."/>
            <person name="Beattie A."/>
            <person name="Altermann E."/>
            <person name="Moraga R.M."/>
            <person name="Harper L.A."/>
            <person name="Calder J."/>
            <person name="Laugraud A."/>
        </authorList>
    </citation>
    <scope>NUCLEOTIDE SEQUENCE [LARGE SCALE GENOMIC DNA]</scope>
    <source>
        <strain evidence="2 3">MH96</strain>
    </source>
</reference>
<dbReference type="EMBL" id="CP010029">
    <property type="protein sequence ID" value="ANI31702.1"/>
    <property type="molecule type" value="Genomic_DNA"/>
</dbReference>
<evidence type="ECO:0000313" key="3">
    <source>
        <dbReference type="Proteomes" id="UP000266744"/>
    </source>
</evidence>
<accession>A0ABM6BQF9</accession>